<organism evidence="2 3">
    <name type="scientific">Apiosordaria backusii</name>
    <dbReference type="NCBI Taxonomy" id="314023"/>
    <lineage>
        <taxon>Eukaryota</taxon>
        <taxon>Fungi</taxon>
        <taxon>Dikarya</taxon>
        <taxon>Ascomycota</taxon>
        <taxon>Pezizomycotina</taxon>
        <taxon>Sordariomycetes</taxon>
        <taxon>Sordariomycetidae</taxon>
        <taxon>Sordariales</taxon>
        <taxon>Lasiosphaeriaceae</taxon>
        <taxon>Apiosordaria</taxon>
    </lineage>
</organism>
<gene>
    <name evidence="2" type="ORF">B0T21DRAFT_137841</name>
</gene>
<sequence length="372" mass="41164">MNPSHHSVQPCEGQQGHYHLDENGLGDIRMSEANYLELGQRATTNYGVGVFGVLPSTTVASVHNSSPYGGDRTGDLPLTFHGQPSLQVQPQGPFMQNTQQRDDHSHGNQLMSPFQRNSDVLPTLNNARRRPEFIPAVITHGDKEHHIMTCSSGIDFCIMSVALAKQLDLEILVIPLKMQKPSFTPVGLVTPTHFCSFLCDIEGLGVKERKMSVSLVDSDDLRVFAYLHLSRKFRESLRKHDVQPPYEPGRSHAVRYHRRRRWRDLAPPSNYADSPGGVPRPMAIQGTTAQEQAIHDDPNHLYLRVPSSGFSLGNNFSTPTTASSGIFSANIASPTPGTSLLMSEFFDFDGASSVDAHHDRRSFSHFDEGANI</sequence>
<feature type="region of interest" description="Disordered" evidence="1">
    <location>
        <begin position="1"/>
        <end position="22"/>
    </location>
</feature>
<name>A0AA40EIP1_9PEZI</name>
<keyword evidence="3" id="KW-1185">Reference proteome</keyword>
<reference evidence="2" key="1">
    <citation type="submission" date="2023-06" db="EMBL/GenBank/DDBJ databases">
        <title>Genome-scale phylogeny and comparative genomics of the fungal order Sordariales.</title>
        <authorList>
            <consortium name="Lawrence Berkeley National Laboratory"/>
            <person name="Hensen N."/>
            <person name="Bonometti L."/>
            <person name="Westerberg I."/>
            <person name="Brannstrom I.O."/>
            <person name="Guillou S."/>
            <person name="Cros-Aarteil S."/>
            <person name="Calhoun S."/>
            <person name="Haridas S."/>
            <person name="Kuo A."/>
            <person name="Mondo S."/>
            <person name="Pangilinan J."/>
            <person name="Riley R."/>
            <person name="Labutti K."/>
            <person name="Andreopoulos B."/>
            <person name="Lipzen A."/>
            <person name="Chen C."/>
            <person name="Yanf M."/>
            <person name="Daum C."/>
            <person name="Ng V."/>
            <person name="Clum A."/>
            <person name="Steindorff A."/>
            <person name="Ohm R."/>
            <person name="Martin F."/>
            <person name="Silar P."/>
            <person name="Natvig D."/>
            <person name="Lalanne C."/>
            <person name="Gautier V."/>
            <person name="Ament-Velasquez S.L."/>
            <person name="Kruys A."/>
            <person name="Hutchinson M.I."/>
            <person name="Powell A.J."/>
            <person name="Barry K."/>
            <person name="Miller A.N."/>
            <person name="Grigoriev I.V."/>
            <person name="Debuchy R."/>
            <person name="Gladieux P."/>
            <person name="Thoren M.H."/>
            <person name="Johannesson H."/>
        </authorList>
    </citation>
    <scope>NUCLEOTIDE SEQUENCE</scope>
    <source>
        <strain evidence="2">CBS 540.89</strain>
    </source>
</reference>
<feature type="compositionally biased region" description="Polar residues" evidence="1">
    <location>
        <begin position="107"/>
        <end position="116"/>
    </location>
</feature>
<comment type="caution">
    <text evidence="2">The sequence shown here is derived from an EMBL/GenBank/DDBJ whole genome shotgun (WGS) entry which is preliminary data.</text>
</comment>
<evidence type="ECO:0000313" key="2">
    <source>
        <dbReference type="EMBL" id="KAK0739158.1"/>
    </source>
</evidence>
<dbReference type="AlphaFoldDB" id="A0AA40EIP1"/>
<feature type="region of interest" description="Disordered" evidence="1">
    <location>
        <begin position="94"/>
        <end position="116"/>
    </location>
</feature>
<proteinExistence type="predicted"/>
<protein>
    <submittedName>
        <fullName evidence="2">Uncharacterized protein</fullName>
    </submittedName>
</protein>
<accession>A0AA40EIP1</accession>
<evidence type="ECO:0000256" key="1">
    <source>
        <dbReference type="SAM" id="MobiDB-lite"/>
    </source>
</evidence>
<evidence type="ECO:0000313" key="3">
    <source>
        <dbReference type="Proteomes" id="UP001172159"/>
    </source>
</evidence>
<dbReference type="EMBL" id="JAUKTV010000004">
    <property type="protein sequence ID" value="KAK0739158.1"/>
    <property type="molecule type" value="Genomic_DNA"/>
</dbReference>
<dbReference type="Proteomes" id="UP001172159">
    <property type="component" value="Unassembled WGS sequence"/>
</dbReference>